<dbReference type="InterPro" id="IPR050491">
    <property type="entry name" value="AmpC-like"/>
</dbReference>
<reference evidence="2 3" key="1">
    <citation type="submission" date="2022-12" db="EMBL/GenBank/DDBJ databases">
        <title>Chromosome-level genome of Tegillarca granosa.</title>
        <authorList>
            <person name="Kim J."/>
        </authorList>
    </citation>
    <scope>NUCLEOTIDE SEQUENCE [LARGE SCALE GENOMIC DNA]</scope>
    <source>
        <strain evidence="2">Teg-2019</strain>
        <tissue evidence="2">Adductor muscle</tissue>
    </source>
</reference>
<gene>
    <name evidence="2" type="ORF">KUTeg_012619</name>
</gene>
<dbReference type="SUPFAM" id="SSF56601">
    <property type="entry name" value="beta-lactamase/transpeptidase-like"/>
    <property type="match status" value="1"/>
</dbReference>
<accession>A0ABQ9F098</accession>
<sequence>MINDHNAYLTLGCYHQNPGLSVAVVKDGRVEIAEGFGFADLSSRRQTKNTTLFGLASLTRSFSSLVLLKLLKDHNLTVFTRPADILGNEFRFKDDERNRYATIRDLLAHTLGIASHNWMRFDPTLTRSNLKSRIRYFDAIKPFRTAFVTNNLMYGVITEIVEKLSGKTWEENVKEILYDPIGMTTSKFLTKVSQQADDIATGYSPDDETGDIVVSPFAINEFWGELCGSTCVMSNAVDMAKWMNFHLSGGKSMTGTQVYDGDMLKSSYKAHNMIVSSTMKTYFTQPKVPVTNSVSLPILTHTGTTWGYTSKITLIPDKNIGIFTALSGQDDHFIYRTTLHNYLSDVYLDILPYLNKSSVCSYPQPWFPKPPQKSEAAFAKNLTPTHTLQTYTGKFANQPYGSLSFTVNNTANRLMMEYGIGKWLLYPQSKPNEFAAEGIGIINKLLFISNIVFQENNGLIDRVKITDFEFNDPPIFHRDSPVKGNNINIVG</sequence>
<name>A0ABQ9F098_TEGGR</name>
<dbReference type="PANTHER" id="PTHR46825:SF15">
    <property type="entry name" value="BETA-LACTAMASE-RELATED DOMAIN-CONTAINING PROTEIN"/>
    <property type="match status" value="1"/>
</dbReference>
<protein>
    <recommendedName>
        <fullName evidence="1">Beta-lactamase-related domain-containing protein</fullName>
    </recommendedName>
</protein>
<organism evidence="2 3">
    <name type="scientific">Tegillarca granosa</name>
    <name type="common">Malaysian cockle</name>
    <name type="synonym">Anadara granosa</name>
    <dbReference type="NCBI Taxonomy" id="220873"/>
    <lineage>
        <taxon>Eukaryota</taxon>
        <taxon>Metazoa</taxon>
        <taxon>Spiralia</taxon>
        <taxon>Lophotrochozoa</taxon>
        <taxon>Mollusca</taxon>
        <taxon>Bivalvia</taxon>
        <taxon>Autobranchia</taxon>
        <taxon>Pteriomorphia</taxon>
        <taxon>Arcoida</taxon>
        <taxon>Arcoidea</taxon>
        <taxon>Arcidae</taxon>
        <taxon>Tegillarca</taxon>
    </lineage>
</organism>
<keyword evidence="3" id="KW-1185">Reference proteome</keyword>
<dbReference type="PANTHER" id="PTHR46825">
    <property type="entry name" value="D-ALANYL-D-ALANINE-CARBOXYPEPTIDASE/ENDOPEPTIDASE AMPH"/>
    <property type="match status" value="1"/>
</dbReference>
<dbReference type="Gene3D" id="3.40.710.10">
    <property type="entry name" value="DD-peptidase/beta-lactamase superfamily"/>
    <property type="match status" value="1"/>
</dbReference>
<dbReference type="Pfam" id="PF00144">
    <property type="entry name" value="Beta-lactamase"/>
    <property type="match status" value="1"/>
</dbReference>
<dbReference type="EMBL" id="JARBDR010000640">
    <property type="protein sequence ID" value="KAJ8310754.1"/>
    <property type="molecule type" value="Genomic_DNA"/>
</dbReference>
<comment type="caution">
    <text evidence="2">The sequence shown here is derived from an EMBL/GenBank/DDBJ whole genome shotgun (WGS) entry which is preliminary data.</text>
</comment>
<proteinExistence type="predicted"/>
<evidence type="ECO:0000313" key="3">
    <source>
        <dbReference type="Proteomes" id="UP001217089"/>
    </source>
</evidence>
<dbReference type="InterPro" id="IPR001466">
    <property type="entry name" value="Beta-lactam-related"/>
</dbReference>
<evidence type="ECO:0000313" key="2">
    <source>
        <dbReference type="EMBL" id="KAJ8310754.1"/>
    </source>
</evidence>
<dbReference type="Proteomes" id="UP001217089">
    <property type="component" value="Unassembled WGS sequence"/>
</dbReference>
<feature type="domain" description="Beta-lactamase-related" evidence="1">
    <location>
        <begin position="15"/>
        <end position="330"/>
    </location>
</feature>
<dbReference type="Gene3D" id="2.40.128.600">
    <property type="match status" value="1"/>
</dbReference>
<evidence type="ECO:0000259" key="1">
    <source>
        <dbReference type="Pfam" id="PF00144"/>
    </source>
</evidence>
<dbReference type="InterPro" id="IPR012338">
    <property type="entry name" value="Beta-lactam/transpept-like"/>
</dbReference>